<accession>A0A7G1H0P0</accession>
<gene>
    <name evidence="1" type="ORF">JZK55_06250</name>
</gene>
<evidence type="ECO:0000313" key="2">
    <source>
        <dbReference type="Proteomes" id="UP000516360"/>
    </source>
</evidence>
<dbReference type="EMBL" id="AP022873">
    <property type="protein sequence ID" value="BCB95703.1"/>
    <property type="molecule type" value="Genomic_DNA"/>
</dbReference>
<evidence type="ECO:0008006" key="3">
    <source>
        <dbReference type="Google" id="ProtNLM"/>
    </source>
</evidence>
<sequence length="165" mass="18677">MGKKQILFVTYHDENLESGLSYAVDLAKTMNEDISILMLYRRKVMEKFEDYMAAVAFAEDGEFKTARELIMDDLKRKNESYEEKVCLFVERCKELGVSADVNTSSNDVISAIRNLISQNTKIDMVLLSPSVTHDGHVTAKELNKLVKIASRPIVTMVKNEKAHVA</sequence>
<organism evidence="1 2">
    <name type="scientific">Dissulfurispira thermophila</name>
    <dbReference type="NCBI Taxonomy" id="2715679"/>
    <lineage>
        <taxon>Bacteria</taxon>
        <taxon>Pseudomonadati</taxon>
        <taxon>Nitrospirota</taxon>
        <taxon>Thermodesulfovibrionia</taxon>
        <taxon>Thermodesulfovibrionales</taxon>
        <taxon>Dissulfurispiraceae</taxon>
        <taxon>Dissulfurispira</taxon>
    </lineage>
</organism>
<name>A0A7G1H0P0_9BACT</name>
<dbReference type="Proteomes" id="UP000516360">
    <property type="component" value="Chromosome"/>
</dbReference>
<reference evidence="1 2" key="1">
    <citation type="submission" date="2020-03" db="EMBL/GenBank/DDBJ databases">
        <title>Complete genome sequences of two sulfur-disproportionating bacterial strains T55J and Mzg5.</title>
        <authorList>
            <person name="Umezawa K."/>
            <person name="Kojima H."/>
            <person name="Kato Y."/>
            <person name="Fukui M."/>
        </authorList>
    </citation>
    <scope>NUCLEOTIDE SEQUENCE [LARGE SCALE GENOMIC DNA]</scope>
    <source>
        <strain evidence="1 2">T55J</strain>
    </source>
</reference>
<dbReference type="RefSeq" id="WP_203473185.1">
    <property type="nucleotide sequence ID" value="NZ_AP022873.1"/>
</dbReference>
<keyword evidence="2" id="KW-1185">Reference proteome</keyword>
<proteinExistence type="predicted"/>
<dbReference type="KEGG" id="dtp:JZK55_06250"/>
<protein>
    <recommendedName>
        <fullName evidence="3">UspA domain-containing protein</fullName>
    </recommendedName>
</protein>
<dbReference type="AlphaFoldDB" id="A0A7G1H0P0"/>
<dbReference type="Gene3D" id="3.40.50.12370">
    <property type="match status" value="1"/>
</dbReference>
<evidence type="ECO:0000313" key="1">
    <source>
        <dbReference type="EMBL" id="BCB95703.1"/>
    </source>
</evidence>